<dbReference type="GO" id="GO:0007018">
    <property type="term" value="P:microtubule-based movement"/>
    <property type="evidence" value="ECO:0007669"/>
    <property type="project" value="InterPro"/>
</dbReference>
<dbReference type="GO" id="GO:0051959">
    <property type="term" value="F:dynein light intermediate chain binding"/>
    <property type="evidence" value="ECO:0007669"/>
    <property type="project" value="InterPro"/>
</dbReference>
<accession>A0A8S3V5Z0</accession>
<dbReference type="Proteomes" id="UP000683360">
    <property type="component" value="Unassembled WGS sequence"/>
</dbReference>
<gene>
    <name evidence="3" type="ORF">MEDL_63455</name>
</gene>
<evidence type="ECO:0000259" key="1">
    <source>
        <dbReference type="Pfam" id="PF18198"/>
    </source>
</evidence>
<dbReference type="EMBL" id="CAJPWZ010003102">
    <property type="protein sequence ID" value="CAG2251882.1"/>
    <property type="molecule type" value="Genomic_DNA"/>
</dbReference>
<keyword evidence="4" id="KW-1185">Reference proteome</keyword>
<dbReference type="Gene3D" id="1.20.1270.280">
    <property type="match status" value="1"/>
</dbReference>
<organism evidence="3 4">
    <name type="scientific">Mytilus edulis</name>
    <name type="common">Blue mussel</name>
    <dbReference type="NCBI Taxonomy" id="6550"/>
    <lineage>
        <taxon>Eukaryota</taxon>
        <taxon>Metazoa</taxon>
        <taxon>Spiralia</taxon>
        <taxon>Lophotrochozoa</taxon>
        <taxon>Mollusca</taxon>
        <taxon>Bivalvia</taxon>
        <taxon>Autobranchia</taxon>
        <taxon>Pteriomorphia</taxon>
        <taxon>Mytilida</taxon>
        <taxon>Mytiloidea</taxon>
        <taxon>Mytilidae</taxon>
        <taxon>Mytilinae</taxon>
        <taxon>Mytilus</taxon>
    </lineage>
</organism>
<dbReference type="OrthoDB" id="10251809at2759"/>
<dbReference type="GO" id="GO:0045505">
    <property type="term" value="F:dynein intermediate chain binding"/>
    <property type="evidence" value="ECO:0007669"/>
    <property type="project" value="InterPro"/>
</dbReference>
<name>A0A8S3V5Z0_MYTED</name>
<dbReference type="Gene3D" id="1.10.8.720">
    <property type="entry name" value="Region D6 of dynein motor"/>
    <property type="match status" value="1"/>
</dbReference>
<dbReference type="PANTHER" id="PTHR22878">
    <property type="entry name" value="DYNEIN HEAVY CHAIN 6, AXONEMAL-LIKE-RELATED"/>
    <property type="match status" value="1"/>
</dbReference>
<evidence type="ECO:0000313" key="3">
    <source>
        <dbReference type="EMBL" id="CAG2251882.1"/>
    </source>
</evidence>
<dbReference type="InterPro" id="IPR026983">
    <property type="entry name" value="DHC"/>
</dbReference>
<dbReference type="FunFam" id="1.20.1270.280:FF:000007">
    <property type="entry name" value="dynein heavy chain 2, axonemal"/>
    <property type="match status" value="1"/>
</dbReference>
<proteinExistence type="predicted"/>
<dbReference type="GO" id="GO:0030286">
    <property type="term" value="C:dynein complex"/>
    <property type="evidence" value="ECO:0007669"/>
    <property type="project" value="InterPro"/>
</dbReference>
<dbReference type="FunFam" id="3.10.490.20:FF:000008">
    <property type="entry name" value="dynein heavy chain 2, axonemal"/>
    <property type="match status" value="1"/>
</dbReference>
<dbReference type="Pfam" id="PF18198">
    <property type="entry name" value="AAA_lid_11"/>
    <property type="match status" value="1"/>
</dbReference>
<feature type="domain" description="Dynein heavy chain C-terminal" evidence="2">
    <location>
        <begin position="180"/>
        <end position="478"/>
    </location>
</feature>
<protein>
    <submittedName>
        <fullName evidence="3">DNAH</fullName>
    </submittedName>
</protein>
<reference evidence="3" key="1">
    <citation type="submission" date="2021-03" db="EMBL/GenBank/DDBJ databases">
        <authorList>
            <person name="Bekaert M."/>
        </authorList>
    </citation>
    <scope>NUCLEOTIDE SEQUENCE</scope>
</reference>
<dbReference type="Pfam" id="PF18199">
    <property type="entry name" value="Dynein_C"/>
    <property type="match status" value="1"/>
</dbReference>
<dbReference type="Gene3D" id="3.10.490.20">
    <property type="match status" value="1"/>
</dbReference>
<sequence>MTTEPPKGLKANLKRLYTNISDSQFQRCPKQDKYKKLLFSLCYFHSLLLERKKFLTLGWNILYEFNDSDFEVSENLMCIYLDHYEETPWEAMKFLVAGIVYGGHVTDDWDRRLLMTYINDYFQDGVISTIFYQLSSLPTYYIPKDGPLAVYREYVSMLPNVDHPEAFGQHSNADIQSQIQETKMMFDTLLSLQPTVSLVGSGESREDKVLNLAANIYKQIPDDLDYEGTVKILEMDHRPINIVLLQEIERYNTLMGIIRTALTNLEQGIKGLVVMTMELENTFQCIFDGRVPPTWLKAYPSLKPLASWTRDLVVRVEQLSKWSKRANPPFIYWIPGFTLPTGFLTAVLQTSARQNNVSIDTLSWEFSIMTVSDENIIGPPKDGVYVKGLFLQGAGWDMKNSCLVEAKPMELVCPVPTIHFKPVENKKKSAKGIYTCPCYYYPNRAGSGERSSFIVGVDMKAGEKSPDHWVKRGTALLMSLDY</sequence>
<dbReference type="InterPro" id="IPR042219">
    <property type="entry name" value="AAA_lid_11_sf"/>
</dbReference>
<comment type="caution">
    <text evidence="3">The sequence shown here is derived from an EMBL/GenBank/DDBJ whole genome shotgun (WGS) entry which is preliminary data.</text>
</comment>
<evidence type="ECO:0000313" key="4">
    <source>
        <dbReference type="Proteomes" id="UP000683360"/>
    </source>
</evidence>
<dbReference type="InterPro" id="IPR043160">
    <property type="entry name" value="Dynein_C_barrel"/>
</dbReference>
<dbReference type="FunFam" id="1.10.8.720:FF:000008">
    <property type="entry name" value="Dynein axonemal heavy chain 2"/>
    <property type="match status" value="1"/>
</dbReference>
<dbReference type="PANTHER" id="PTHR22878:SF68">
    <property type="entry name" value="DYNEIN HEAVY CHAIN 6, AXONEMAL-LIKE"/>
    <property type="match status" value="1"/>
</dbReference>
<dbReference type="AlphaFoldDB" id="A0A8S3V5Z0"/>
<dbReference type="InterPro" id="IPR041658">
    <property type="entry name" value="AAA_lid_11"/>
</dbReference>
<feature type="domain" description="Dynein heavy chain AAA lid" evidence="1">
    <location>
        <begin position="34"/>
        <end position="173"/>
    </location>
</feature>
<dbReference type="InterPro" id="IPR041228">
    <property type="entry name" value="Dynein_C"/>
</dbReference>
<evidence type="ECO:0000259" key="2">
    <source>
        <dbReference type="Pfam" id="PF18199"/>
    </source>
</evidence>